<protein>
    <submittedName>
        <fullName evidence="3">Zinc knuckle CX2CX4HX4C</fullName>
    </submittedName>
</protein>
<organism evidence="3 4">
    <name type="scientific">Artemisia annua</name>
    <name type="common">Sweet wormwood</name>
    <dbReference type="NCBI Taxonomy" id="35608"/>
    <lineage>
        <taxon>Eukaryota</taxon>
        <taxon>Viridiplantae</taxon>
        <taxon>Streptophyta</taxon>
        <taxon>Embryophyta</taxon>
        <taxon>Tracheophyta</taxon>
        <taxon>Spermatophyta</taxon>
        <taxon>Magnoliopsida</taxon>
        <taxon>eudicotyledons</taxon>
        <taxon>Gunneridae</taxon>
        <taxon>Pentapetalae</taxon>
        <taxon>asterids</taxon>
        <taxon>campanulids</taxon>
        <taxon>Asterales</taxon>
        <taxon>Asteraceae</taxon>
        <taxon>Asteroideae</taxon>
        <taxon>Anthemideae</taxon>
        <taxon>Artemisiinae</taxon>
        <taxon>Artemisia</taxon>
    </lineage>
</organism>
<dbReference type="InterPro" id="IPR025558">
    <property type="entry name" value="DUF4283"/>
</dbReference>
<sequence>MDAIGCGNANKGEETISDMLSSVAKNIKNIDGNMIRSSMMSRKALCFGDQVVHVSPGRKVHFIEQGDIDSTGPCDSVQSDTTEPKQDAGLSMETPFLRNENGDYATSDIPAENKDAHVMEQVNVNMETAGLAKDNGNIDDGPATKDTLDDVRGMGQAFSYASVIKPKAQKGKPNFRALETDNSCKEAELSIPISVVQEINNRFGYTLYGYFLGKRLAFPVVEYYVKNAWAKFGINKVMMNTKGVFFFKFDNQKGLEDVLEAGPWMIRNIPIILKKWTVNTNILKEDLSHVPVWVKLHDVPLAVFSEDGLSLIATKLGKPIMLDSFTSTMCMESWGRCSFARCLIEVRANEMLKESVTMPIPLLDGAGFSIETVRVEYEWKPPRCDICKVFGHTESCLTNVPKSAPNVEKSNDGFQKVGKRRSGNSGGAKGGGKPGFSVGSKVQYVPKEYSNPSYVTTSKSKSKNGGAKVDSNVSKKGKEVIGSVPNNVVNTSNKYGVLSNEFDSGFEETNVNDKVASSSKNQVDVDLDTNKVADPFMDVATESDNEVFDNYDDLTNYLKPTSFKDKGGSSNDFKVQPRKKKL</sequence>
<feature type="region of interest" description="Disordered" evidence="1">
    <location>
        <begin position="453"/>
        <end position="474"/>
    </location>
</feature>
<dbReference type="PANTHER" id="PTHR31286:SF99">
    <property type="entry name" value="DUF4283 DOMAIN-CONTAINING PROTEIN"/>
    <property type="match status" value="1"/>
</dbReference>
<evidence type="ECO:0000259" key="2">
    <source>
        <dbReference type="Pfam" id="PF14111"/>
    </source>
</evidence>
<feature type="region of interest" description="Disordered" evidence="1">
    <location>
        <begin position="407"/>
        <end position="438"/>
    </location>
</feature>
<proteinExistence type="predicted"/>
<keyword evidence="4" id="KW-1185">Reference proteome</keyword>
<dbReference type="PANTHER" id="PTHR31286">
    <property type="entry name" value="GLYCINE-RICH CELL WALL STRUCTURAL PROTEIN 1.8-LIKE"/>
    <property type="match status" value="1"/>
</dbReference>
<dbReference type="STRING" id="35608.A0A2U1KJP3"/>
<dbReference type="EMBL" id="PKPP01017405">
    <property type="protein sequence ID" value="PWA36994.1"/>
    <property type="molecule type" value="Genomic_DNA"/>
</dbReference>
<dbReference type="AlphaFoldDB" id="A0A2U1KJP3"/>
<dbReference type="OrthoDB" id="1939300at2759"/>
<comment type="caution">
    <text evidence="3">The sequence shown here is derived from an EMBL/GenBank/DDBJ whole genome shotgun (WGS) entry which is preliminary data.</text>
</comment>
<evidence type="ECO:0000313" key="3">
    <source>
        <dbReference type="EMBL" id="PWA36994.1"/>
    </source>
</evidence>
<feature type="domain" description="DUF4283" evidence="2">
    <location>
        <begin position="200"/>
        <end position="279"/>
    </location>
</feature>
<evidence type="ECO:0000313" key="4">
    <source>
        <dbReference type="Proteomes" id="UP000245207"/>
    </source>
</evidence>
<name>A0A2U1KJP3_ARTAN</name>
<feature type="compositionally biased region" description="Gly residues" evidence="1">
    <location>
        <begin position="424"/>
        <end position="434"/>
    </location>
</feature>
<reference evidence="3 4" key="1">
    <citation type="journal article" date="2018" name="Mol. Plant">
        <title>The genome of Artemisia annua provides insight into the evolution of Asteraceae family and artemisinin biosynthesis.</title>
        <authorList>
            <person name="Shen Q."/>
            <person name="Zhang L."/>
            <person name="Liao Z."/>
            <person name="Wang S."/>
            <person name="Yan T."/>
            <person name="Shi P."/>
            <person name="Liu M."/>
            <person name="Fu X."/>
            <person name="Pan Q."/>
            <person name="Wang Y."/>
            <person name="Lv Z."/>
            <person name="Lu X."/>
            <person name="Zhang F."/>
            <person name="Jiang W."/>
            <person name="Ma Y."/>
            <person name="Chen M."/>
            <person name="Hao X."/>
            <person name="Li L."/>
            <person name="Tang Y."/>
            <person name="Lv G."/>
            <person name="Zhou Y."/>
            <person name="Sun X."/>
            <person name="Brodelius P.E."/>
            <person name="Rose J.K.C."/>
            <person name="Tang K."/>
        </authorList>
    </citation>
    <scope>NUCLEOTIDE SEQUENCE [LARGE SCALE GENOMIC DNA]</scope>
    <source>
        <strain evidence="4">cv. Huhao1</strain>
        <tissue evidence="3">Leaf</tissue>
    </source>
</reference>
<dbReference type="Pfam" id="PF14111">
    <property type="entry name" value="DUF4283"/>
    <property type="match status" value="1"/>
</dbReference>
<evidence type="ECO:0000256" key="1">
    <source>
        <dbReference type="SAM" id="MobiDB-lite"/>
    </source>
</evidence>
<feature type="region of interest" description="Disordered" evidence="1">
    <location>
        <begin position="67"/>
        <end position="88"/>
    </location>
</feature>
<gene>
    <name evidence="3" type="ORF">CTI12_AA594740</name>
</gene>
<dbReference type="InterPro" id="IPR040256">
    <property type="entry name" value="At4g02000-like"/>
</dbReference>
<dbReference type="Proteomes" id="UP000245207">
    <property type="component" value="Unassembled WGS sequence"/>
</dbReference>
<feature type="region of interest" description="Disordered" evidence="1">
    <location>
        <begin position="560"/>
        <end position="582"/>
    </location>
</feature>
<accession>A0A2U1KJP3</accession>